<dbReference type="SUPFAM" id="SSF52540">
    <property type="entry name" value="P-loop containing nucleoside triphosphate hydrolases"/>
    <property type="match status" value="1"/>
</dbReference>
<gene>
    <name evidence="5" type="ORF">MNBD_GAMMA18-2430</name>
</gene>
<name>A0A3B0ZRD4_9ZZZZ</name>
<dbReference type="InterPro" id="IPR027417">
    <property type="entry name" value="P-loop_NTPase"/>
</dbReference>
<feature type="domain" description="ABC transporter" evidence="4">
    <location>
        <begin position="5"/>
        <end position="223"/>
    </location>
</feature>
<dbReference type="Gene3D" id="3.40.50.300">
    <property type="entry name" value="P-loop containing nucleotide triphosphate hydrolases"/>
    <property type="match status" value="1"/>
</dbReference>
<dbReference type="Pfam" id="PF00005">
    <property type="entry name" value="ABC_tran"/>
    <property type="match status" value="1"/>
</dbReference>
<dbReference type="GO" id="GO:0005886">
    <property type="term" value="C:plasma membrane"/>
    <property type="evidence" value="ECO:0007669"/>
    <property type="project" value="TreeGrafter"/>
</dbReference>
<dbReference type="PANTHER" id="PTHR24220">
    <property type="entry name" value="IMPORT ATP-BINDING PROTEIN"/>
    <property type="match status" value="1"/>
</dbReference>
<dbReference type="PROSITE" id="PS50893">
    <property type="entry name" value="ABC_TRANSPORTER_2"/>
    <property type="match status" value="1"/>
</dbReference>
<evidence type="ECO:0000256" key="2">
    <source>
        <dbReference type="ARBA" id="ARBA00022741"/>
    </source>
</evidence>
<dbReference type="GO" id="GO:0098796">
    <property type="term" value="C:membrane protein complex"/>
    <property type="evidence" value="ECO:0007669"/>
    <property type="project" value="UniProtKB-ARBA"/>
</dbReference>
<dbReference type="PROSITE" id="PS00211">
    <property type="entry name" value="ABC_TRANSPORTER_1"/>
    <property type="match status" value="1"/>
</dbReference>
<dbReference type="InterPro" id="IPR015854">
    <property type="entry name" value="ABC_transpr_LolD-like"/>
</dbReference>
<proteinExistence type="predicted"/>
<evidence type="ECO:0000259" key="4">
    <source>
        <dbReference type="PROSITE" id="PS50893"/>
    </source>
</evidence>
<evidence type="ECO:0000313" key="5">
    <source>
        <dbReference type="EMBL" id="VAW83984.1"/>
    </source>
</evidence>
<keyword evidence="2" id="KW-0547">Nucleotide-binding</keyword>
<dbReference type="InterPro" id="IPR017871">
    <property type="entry name" value="ABC_transporter-like_CS"/>
</dbReference>
<dbReference type="EMBL" id="UOFP01000019">
    <property type="protein sequence ID" value="VAW83984.1"/>
    <property type="molecule type" value="Genomic_DNA"/>
</dbReference>
<dbReference type="GO" id="GO:0005524">
    <property type="term" value="F:ATP binding"/>
    <property type="evidence" value="ECO:0007669"/>
    <property type="project" value="UniProtKB-KW"/>
</dbReference>
<sequence>MMNIIETENLSKQYRQGELTLNALSGINIKIPEKAFAALLGPSGSGKSTLLNIFGLIDQPTEGKLTFCGQDISHATEKELTTIRRHQLGFIFQGFNLVPVMTVFDNVEYPLTLLGLDKKTRDEKVNAMLERVGISQFKNHLPDQISGGQKQRVAIARALITQPKLVIADEPTANLDTQTATGIIELMYQMHQDFGTSFIIATHDERMSSHCHTSYQLHDGVLQ</sequence>
<dbReference type="InterPro" id="IPR017911">
    <property type="entry name" value="MacB-like_ATP-bd"/>
</dbReference>
<keyword evidence="5" id="KW-0449">Lipoprotein</keyword>
<accession>A0A3B0ZRD4</accession>
<dbReference type="InterPro" id="IPR003593">
    <property type="entry name" value="AAA+_ATPase"/>
</dbReference>
<keyword evidence="3 5" id="KW-0067">ATP-binding</keyword>
<dbReference type="SMART" id="SM00382">
    <property type="entry name" value="AAA"/>
    <property type="match status" value="1"/>
</dbReference>
<evidence type="ECO:0000256" key="1">
    <source>
        <dbReference type="ARBA" id="ARBA00022448"/>
    </source>
</evidence>
<dbReference type="PANTHER" id="PTHR24220:SF86">
    <property type="entry name" value="ABC TRANSPORTER ABCH.1"/>
    <property type="match status" value="1"/>
</dbReference>
<dbReference type="FunFam" id="3.40.50.300:FF:000032">
    <property type="entry name" value="Export ABC transporter ATP-binding protein"/>
    <property type="match status" value="1"/>
</dbReference>
<dbReference type="GO" id="GO:0016887">
    <property type="term" value="F:ATP hydrolysis activity"/>
    <property type="evidence" value="ECO:0007669"/>
    <property type="project" value="InterPro"/>
</dbReference>
<dbReference type="InterPro" id="IPR003439">
    <property type="entry name" value="ABC_transporter-like_ATP-bd"/>
</dbReference>
<organism evidence="5">
    <name type="scientific">hydrothermal vent metagenome</name>
    <dbReference type="NCBI Taxonomy" id="652676"/>
    <lineage>
        <taxon>unclassified sequences</taxon>
        <taxon>metagenomes</taxon>
        <taxon>ecological metagenomes</taxon>
    </lineage>
</organism>
<protein>
    <submittedName>
        <fullName evidence="5">Lipoprotein releasing system ATP-binding protein LolD</fullName>
    </submittedName>
</protein>
<dbReference type="CDD" id="cd03255">
    <property type="entry name" value="ABC_MJ0796_LolCDE_FtsE"/>
    <property type="match status" value="1"/>
</dbReference>
<evidence type="ECO:0000256" key="3">
    <source>
        <dbReference type="ARBA" id="ARBA00022840"/>
    </source>
</evidence>
<dbReference type="AlphaFoldDB" id="A0A3B0ZRD4"/>
<dbReference type="GO" id="GO:0022857">
    <property type="term" value="F:transmembrane transporter activity"/>
    <property type="evidence" value="ECO:0007669"/>
    <property type="project" value="UniProtKB-ARBA"/>
</dbReference>
<keyword evidence="1" id="KW-0813">Transport</keyword>
<reference evidence="5" key="1">
    <citation type="submission" date="2018-06" db="EMBL/GenBank/DDBJ databases">
        <authorList>
            <person name="Zhirakovskaya E."/>
        </authorList>
    </citation>
    <scope>NUCLEOTIDE SEQUENCE</scope>
</reference>